<reference evidence="3 4" key="1">
    <citation type="submission" date="2017-04" db="EMBL/GenBank/DDBJ databases">
        <title>Genome sequencing of [Candida] sorbophila.</title>
        <authorList>
            <person name="Ahn J.O."/>
        </authorList>
    </citation>
    <scope>NUCLEOTIDE SEQUENCE [LARGE SCALE GENOMIC DNA]</scope>
    <source>
        <strain evidence="3 4">DS02</strain>
    </source>
</reference>
<dbReference type="RefSeq" id="XP_024666024.1">
    <property type="nucleotide sequence ID" value="XM_024810256.1"/>
</dbReference>
<feature type="region of interest" description="Disordered" evidence="1">
    <location>
        <begin position="480"/>
        <end position="505"/>
    </location>
</feature>
<dbReference type="PANTHER" id="PTHR47667">
    <property type="entry name" value="REGULATOR OF TY1 TRANSPOSITION PROTEIN 107"/>
    <property type="match status" value="1"/>
</dbReference>
<feature type="compositionally biased region" description="Polar residues" evidence="1">
    <location>
        <begin position="485"/>
        <end position="497"/>
    </location>
</feature>
<sequence>MYLFSDRKFIVVEEAGIPETEIEELEKEISEYGGTIISWKDRLESDNTPQLVMVADNVDFPHFHELQNLMVPTVTPDWIKESIKVGKKVPMRPYSPDPRNFLSKVQICCSGLSKGDTDAISAGVRAVGGDCNKELNRYTTHVIATDIKTDICETALACGFDIKVVSPEWVDDCIKLRCKLNEDPYLLTNKPKGHHDSAESDLAGTYSMDQTPRLAVQSSVRHDLGSSLFEGRVFYLNEDLDLSERLLKTIIFLIETNSGVITQNLEDAGVYLGKWREGEGYKYASNHKLVVGNLTWLYWMIIQKQWDTPLKWLLHYPEVRGGLPDMVHVTVAITNYTGDSRTYLQTLTNSLGAKYTGSLIQNTTTHLIAAYAGGPKYEAAKSWGIKIMNHLWLEETYAMWQLQPETLPRYTHLPTRLDMTTLIGSTHLVPQVLRQFYSDKHEPERFPLPSRAARTKANEGLHESVLKENQFQKQKRYKALPDLPSNDSPNLTDLNSTPPEPQRSEIIEKQVKRAKKCASPEPMLRIMVTGLDTPPTRQKCAKANLHLTENPPASVLVAPRILRTAKFLSSLAEVESCVTPDWLEASFNAGHPADPKQYAIESESLQEALQRSADLRANNKGLFSGLTFRLLPDVKGGPKVVEQIVKAHKGAITKRKNESVLVGGESSAVTLDDVINCILTMDASRFSSEVV</sequence>
<proteinExistence type="predicted"/>
<dbReference type="Gene3D" id="3.40.50.10190">
    <property type="entry name" value="BRCT domain"/>
    <property type="match status" value="4"/>
</dbReference>
<feature type="domain" description="BRCT" evidence="2">
    <location>
        <begin position="97"/>
        <end position="187"/>
    </location>
</feature>
<dbReference type="AlphaFoldDB" id="A0A2T0FM74"/>
<dbReference type="Pfam" id="PF16770">
    <property type="entry name" value="RTT107_BRCT_5"/>
    <property type="match status" value="1"/>
</dbReference>
<dbReference type="InterPro" id="IPR036420">
    <property type="entry name" value="BRCT_dom_sf"/>
</dbReference>
<name>A0A2T0FM74_9ASCO</name>
<dbReference type="SMART" id="SM00292">
    <property type="entry name" value="BRCT"/>
    <property type="match status" value="5"/>
</dbReference>
<keyword evidence="4" id="KW-1185">Reference proteome</keyword>
<protein>
    <submittedName>
        <fullName evidence="3">BRCT-containing protein 1</fullName>
    </submittedName>
</protein>
<evidence type="ECO:0000313" key="4">
    <source>
        <dbReference type="Proteomes" id="UP000238350"/>
    </source>
</evidence>
<dbReference type="Pfam" id="PF16589">
    <property type="entry name" value="BRCT_2"/>
    <property type="match status" value="1"/>
</dbReference>
<dbReference type="EMBL" id="NDIQ01000022">
    <property type="protein sequence ID" value="PRT56079.1"/>
    <property type="molecule type" value="Genomic_DNA"/>
</dbReference>
<dbReference type="Pfam" id="PF12738">
    <property type="entry name" value="PTCB-BRCT"/>
    <property type="match status" value="2"/>
</dbReference>
<dbReference type="PROSITE" id="PS50172">
    <property type="entry name" value="BRCT"/>
    <property type="match status" value="3"/>
</dbReference>
<feature type="domain" description="BRCT" evidence="2">
    <location>
        <begin position="1"/>
        <end position="96"/>
    </location>
</feature>
<feature type="domain" description="BRCT" evidence="2">
    <location>
        <begin position="329"/>
        <end position="397"/>
    </location>
</feature>
<gene>
    <name evidence="3" type="ORF">B9G98_03699</name>
</gene>
<evidence type="ECO:0000256" key="1">
    <source>
        <dbReference type="SAM" id="MobiDB-lite"/>
    </source>
</evidence>
<comment type="caution">
    <text evidence="3">The sequence shown here is derived from an EMBL/GenBank/DDBJ whole genome shotgun (WGS) entry which is preliminary data.</text>
</comment>
<dbReference type="SUPFAM" id="SSF52113">
    <property type="entry name" value="BRCT domain"/>
    <property type="match status" value="4"/>
</dbReference>
<accession>A0A2T0FM74</accession>
<dbReference type="PANTHER" id="PTHR47667:SF1">
    <property type="entry name" value="REGULATOR OF TY1 TRANSPOSITION PROTEIN 107"/>
    <property type="match status" value="1"/>
</dbReference>
<organism evidence="3 4">
    <name type="scientific">Wickerhamiella sorbophila</name>
    <dbReference type="NCBI Taxonomy" id="45607"/>
    <lineage>
        <taxon>Eukaryota</taxon>
        <taxon>Fungi</taxon>
        <taxon>Dikarya</taxon>
        <taxon>Ascomycota</taxon>
        <taxon>Saccharomycotina</taxon>
        <taxon>Dipodascomycetes</taxon>
        <taxon>Dipodascales</taxon>
        <taxon>Trichomonascaceae</taxon>
        <taxon>Wickerhamiella</taxon>
    </lineage>
</organism>
<evidence type="ECO:0000313" key="3">
    <source>
        <dbReference type="EMBL" id="PRT56079.1"/>
    </source>
</evidence>
<dbReference type="OrthoDB" id="342264at2759"/>
<dbReference type="InterPro" id="IPR001357">
    <property type="entry name" value="BRCT_dom"/>
</dbReference>
<evidence type="ECO:0000259" key="2">
    <source>
        <dbReference type="PROSITE" id="PS50172"/>
    </source>
</evidence>
<dbReference type="STRING" id="45607.A0A2T0FM74"/>
<dbReference type="Proteomes" id="UP000238350">
    <property type="component" value="Unassembled WGS sequence"/>
</dbReference>
<dbReference type="GeneID" id="36517447"/>
<dbReference type="InterPro" id="IPR053036">
    <property type="entry name" value="CellCycle_DNARepair_Reg"/>
</dbReference>